<keyword evidence="5" id="KW-0808">Transferase</keyword>
<dbReference type="PROSITE" id="PS01232">
    <property type="entry name" value="PNP_UDP_1"/>
    <property type="match status" value="1"/>
</dbReference>
<comment type="similarity">
    <text evidence="1">Belongs to the PNP/UDP phosphorylase family.</text>
</comment>
<dbReference type="CDD" id="cd09006">
    <property type="entry name" value="PNP_EcPNPI-like"/>
    <property type="match status" value="1"/>
</dbReference>
<sequence length="235" mass="25708">MSVHIQAQQGDIAETVLLPGDPLRARWIAENFLDNAVQYNNVRGMYGFTGTYKGTPISVQGTGMGVPSISIYAHELINDYGVKQLIRVGSAGAYQKDIKVRDIVLAMAASTNSNINRIHFNQDSFAPVADFELFTRAVSKAGLLDIPLKAGNVLTSDIFYDADPDYYKRWAEYGVLCVEMEAAALYTIAARFGVRALAILTITDHVVTGESIDAVAREKSLKNMVNLALETAINR</sequence>
<evidence type="ECO:0000256" key="1">
    <source>
        <dbReference type="ARBA" id="ARBA00010456"/>
    </source>
</evidence>
<dbReference type="Gene3D" id="3.40.50.1580">
    <property type="entry name" value="Nucleoside phosphorylase domain"/>
    <property type="match status" value="1"/>
</dbReference>
<dbReference type="Proteomes" id="UP000182248">
    <property type="component" value="Unassembled WGS sequence"/>
</dbReference>
<dbReference type="Pfam" id="PF01048">
    <property type="entry name" value="PNP_UDP_1"/>
    <property type="match status" value="1"/>
</dbReference>
<comment type="catalytic activity">
    <reaction evidence="6">
        <text>uridine + phosphate = alpha-D-ribose 1-phosphate + uracil</text>
        <dbReference type="Rhea" id="RHEA:24388"/>
        <dbReference type="ChEBI" id="CHEBI:16704"/>
        <dbReference type="ChEBI" id="CHEBI:17568"/>
        <dbReference type="ChEBI" id="CHEBI:43474"/>
        <dbReference type="ChEBI" id="CHEBI:57720"/>
        <dbReference type="EC" id="2.4.2.3"/>
    </reaction>
</comment>
<dbReference type="SUPFAM" id="SSF53167">
    <property type="entry name" value="Purine and uridine phosphorylases"/>
    <property type="match status" value="1"/>
</dbReference>
<evidence type="ECO:0000256" key="4">
    <source>
        <dbReference type="ARBA" id="ARBA00022676"/>
    </source>
</evidence>
<dbReference type="InterPro" id="IPR004402">
    <property type="entry name" value="DeoD-type"/>
</dbReference>
<organism evidence="8 9">
    <name type="scientific">Sinomicrobium oceani</name>
    <dbReference type="NCBI Taxonomy" id="1150368"/>
    <lineage>
        <taxon>Bacteria</taxon>
        <taxon>Pseudomonadati</taxon>
        <taxon>Bacteroidota</taxon>
        <taxon>Flavobacteriia</taxon>
        <taxon>Flavobacteriales</taxon>
        <taxon>Flavobacteriaceae</taxon>
        <taxon>Sinomicrobium</taxon>
    </lineage>
</organism>
<evidence type="ECO:0000256" key="6">
    <source>
        <dbReference type="ARBA" id="ARBA00048447"/>
    </source>
</evidence>
<dbReference type="HAMAP" id="MF_01627">
    <property type="entry name" value="Pur_nucleosid_phosp"/>
    <property type="match status" value="1"/>
</dbReference>
<evidence type="ECO:0000256" key="3">
    <source>
        <dbReference type="ARBA" id="ARBA00021980"/>
    </source>
</evidence>
<dbReference type="PANTHER" id="PTHR43691">
    <property type="entry name" value="URIDINE PHOSPHORYLASE"/>
    <property type="match status" value="1"/>
</dbReference>
<dbReference type="STRING" id="1150368.SAMN02927921_01774"/>
<dbReference type="GO" id="GO:0005829">
    <property type="term" value="C:cytosol"/>
    <property type="evidence" value="ECO:0007669"/>
    <property type="project" value="TreeGrafter"/>
</dbReference>
<evidence type="ECO:0000259" key="7">
    <source>
        <dbReference type="Pfam" id="PF01048"/>
    </source>
</evidence>
<dbReference type="EC" id="2.4.2.3" evidence="2"/>
<reference evidence="8 9" key="1">
    <citation type="submission" date="2016-11" db="EMBL/GenBank/DDBJ databases">
        <authorList>
            <person name="Jaros S."/>
            <person name="Januszkiewicz K."/>
            <person name="Wedrychowicz H."/>
        </authorList>
    </citation>
    <scope>NUCLEOTIDE SEQUENCE [LARGE SCALE GENOMIC DNA]</scope>
    <source>
        <strain evidence="8 9">CGMCC 1.12145</strain>
    </source>
</reference>
<proteinExistence type="inferred from homology"/>
<dbReference type="InterPro" id="IPR000845">
    <property type="entry name" value="Nucleoside_phosphorylase_d"/>
</dbReference>
<name>A0A1K1PJG2_9FLAO</name>
<dbReference type="NCBIfam" id="TIGR00107">
    <property type="entry name" value="deoD"/>
    <property type="match status" value="1"/>
</dbReference>
<dbReference type="PANTHER" id="PTHR43691:SF11">
    <property type="entry name" value="FI09636P-RELATED"/>
    <property type="match status" value="1"/>
</dbReference>
<dbReference type="GO" id="GO:0004850">
    <property type="term" value="F:uridine phosphorylase activity"/>
    <property type="evidence" value="ECO:0007669"/>
    <property type="project" value="UniProtKB-EC"/>
</dbReference>
<dbReference type="OrthoDB" id="9782889at2"/>
<evidence type="ECO:0000313" key="9">
    <source>
        <dbReference type="Proteomes" id="UP000182248"/>
    </source>
</evidence>
<dbReference type="InterPro" id="IPR018016">
    <property type="entry name" value="Nucleoside_phosphorylase_CS"/>
</dbReference>
<dbReference type="GO" id="GO:0004731">
    <property type="term" value="F:purine-nucleoside phosphorylase activity"/>
    <property type="evidence" value="ECO:0007669"/>
    <property type="project" value="InterPro"/>
</dbReference>
<feature type="domain" description="Nucleoside phosphorylase" evidence="7">
    <location>
        <begin position="16"/>
        <end position="209"/>
    </location>
</feature>
<dbReference type="RefSeq" id="WP_072317007.1">
    <property type="nucleotide sequence ID" value="NZ_FPJE01000008.1"/>
</dbReference>
<evidence type="ECO:0000313" key="8">
    <source>
        <dbReference type="EMBL" id="SFW46790.1"/>
    </source>
</evidence>
<evidence type="ECO:0000256" key="5">
    <source>
        <dbReference type="ARBA" id="ARBA00022679"/>
    </source>
</evidence>
<protein>
    <recommendedName>
        <fullName evidence="3">Uridine phosphorylase</fullName>
        <ecNumber evidence="2">2.4.2.3</ecNumber>
    </recommendedName>
</protein>
<evidence type="ECO:0000256" key="2">
    <source>
        <dbReference type="ARBA" id="ARBA00011888"/>
    </source>
</evidence>
<keyword evidence="9" id="KW-1185">Reference proteome</keyword>
<accession>A0A1K1PJG2</accession>
<dbReference type="NCBIfam" id="NF004489">
    <property type="entry name" value="PRK05819.1"/>
    <property type="match status" value="1"/>
</dbReference>
<gene>
    <name evidence="8" type="ORF">SAMN02927921_01774</name>
</gene>
<dbReference type="AlphaFoldDB" id="A0A1K1PJG2"/>
<dbReference type="EMBL" id="FPJE01000008">
    <property type="protein sequence ID" value="SFW46790.1"/>
    <property type="molecule type" value="Genomic_DNA"/>
</dbReference>
<keyword evidence="4" id="KW-0328">Glycosyltransferase</keyword>
<dbReference type="InterPro" id="IPR035994">
    <property type="entry name" value="Nucleoside_phosphorylase_sf"/>
</dbReference>
<dbReference type="GO" id="GO:0006152">
    <property type="term" value="P:purine nucleoside catabolic process"/>
    <property type="evidence" value="ECO:0007669"/>
    <property type="project" value="TreeGrafter"/>
</dbReference>